<accession>A0A815VAM3</accession>
<dbReference type="Pfam" id="PF00300">
    <property type="entry name" value="His_Phos_1"/>
    <property type="match status" value="1"/>
</dbReference>
<evidence type="ECO:0000313" key="5">
    <source>
        <dbReference type="EMBL" id="CAF4362201.1"/>
    </source>
</evidence>
<comment type="caution">
    <text evidence="3">The sequence shown here is derived from an EMBL/GenBank/DDBJ whole genome shotgun (WGS) entry which is preliminary data.</text>
</comment>
<feature type="active site" description="Proton donor/acceptor" evidence="1">
    <location>
        <position position="90"/>
    </location>
</feature>
<dbReference type="Proteomes" id="UP000663829">
    <property type="component" value="Unassembled WGS sequence"/>
</dbReference>
<dbReference type="InterPro" id="IPR029033">
    <property type="entry name" value="His_PPase_superfam"/>
</dbReference>
<evidence type="ECO:0000313" key="3">
    <source>
        <dbReference type="EMBL" id="CAF1527590.1"/>
    </source>
</evidence>
<dbReference type="EMBL" id="CAJOBA010066019">
    <property type="protein sequence ID" value="CAF4362201.1"/>
    <property type="molecule type" value="Genomic_DNA"/>
</dbReference>
<evidence type="ECO:0000313" key="4">
    <source>
        <dbReference type="EMBL" id="CAF1568582.1"/>
    </source>
</evidence>
<dbReference type="Proteomes" id="UP000677228">
    <property type="component" value="Unassembled WGS sequence"/>
</dbReference>
<dbReference type="Proteomes" id="UP000681722">
    <property type="component" value="Unassembled WGS sequence"/>
</dbReference>
<dbReference type="OrthoDB" id="354304at2759"/>
<evidence type="ECO:0000256" key="2">
    <source>
        <dbReference type="PIRSR" id="PIRSR613078-2"/>
    </source>
</evidence>
<proteinExistence type="predicted"/>
<dbReference type="PROSITE" id="PS00175">
    <property type="entry name" value="PG_MUTASE"/>
    <property type="match status" value="1"/>
</dbReference>
<dbReference type="EMBL" id="CAJNOK010043277">
    <property type="protein sequence ID" value="CAF1568582.1"/>
    <property type="molecule type" value="Genomic_DNA"/>
</dbReference>
<dbReference type="GO" id="GO:0003824">
    <property type="term" value="F:catalytic activity"/>
    <property type="evidence" value="ECO:0007669"/>
    <property type="project" value="InterPro"/>
</dbReference>
<feature type="active site" description="Tele-phosphohistidine intermediate" evidence="1">
    <location>
        <position position="9"/>
    </location>
</feature>
<dbReference type="PANTHER" id="PTHR47927:SF2">
    <property type="entry name" value="PHOSPHOGLYCERATE MUTASE FAMILY PROTEIN"/>
    <property type="match status" value="1"/>
</dbReference>
<reference evidence="3" key="1">
    <citation type="submission" date="2021-02" db="EMBL/GenBank/DDBJ databases">
        <authorList>
            <person name="Nowell W R."/>
        </authorList>
    </citation>
    <scope>NUCLEOTIDE SEQUENCE</scope>
</reference>
<dbReference type="SMART" id="SM00855">
    <property type="entry name" value="PGAM"/>
    <property type="match status" value="1"/>
</dbReference>
<evidence type="ECO:0008006" key="8">
    <source>
        <dbReference type="Google" id="ProtNLM"/>
    </source>
</evidence>
<dbReference type="CDD" id="cd07067">
    <property type="entry name" value="HP_PGM_like"/>
    <property type="match status" value="1"/>
</dbReference>
<dbReference type="EMBL" id="CAJOBC010090023">
    <property type="protein sequence ID" value="CAF4386720.1"/>
    <property type="molecule type" value="Genomic_DNA"/>
</dbReference>
<dbReference type="EMBL" id="CAJNOQ010024453">
    <property type="protein sequence ID" value="CAF1527590.1"/>
    <property type="molecule type" value="Genomic_DNA"/>
</dbReference>
<dbReference type="AlphaFoldDB" id="A0A815VAM3"/>
<dbReference type="PANTHER" id="PTHR47927">
    <property type="entry name" value="PUTATIVE-RELATED"/>
    <property type="match status" value="1"/>
</dbReference>
<evidence type="ECO:0000256" key="1">
    <source>
        <dbReference type="PIRSR" id="PIRSR613078-1"/>
    </source>
</evidence>
<feature type="binding site" evidence="2">
    <location>
        <begin position="8"/>
        <end position="15"/>
    </location>
    <ligand>
        <name>substrate</name>
    </ligand>
</feature>
<protein>
    <recommendedName>
        <fullName evidence="8">Phosphoglycerate mutase</fullName>
    </recommendedName>
</protein>
<dbReference type="InterPro" id="IPR013078">
    <property type="entry name" value="His_Pase_superF_clade-1"/>
</dbReference>
<dbReference type="InterPro" id="IPR001345">
    <property type="entry name" value="PG/BPGM_mutase_AS"/>
</dbReference>
<dbReference type="Gene3D" id="3.40.50.1240">
    <property type="entry name" value="Phosphoglycerate mutase-like"/>
    <property type="match status" value="1"/>
</dbReference>
<feature type="binding site" evidence="2">
    <location>
        <position position="63"/>
    </location>
    <ligand>
        <name>substrate</name>
    </ligand>
</feature>
<organism evidence="3 7">
    <name type="scientific">Didymodactylos carnosus</name>
    <dbReference type="NCBI Taxonomy" id="1234261"/>
    <lineage>
        <taxon>Eukaryota</taxon>
        <taxon>Metazoa</taxon>
        <taxon>Spiralia</taxon>
        <taxon>Gnathifera</taxon>
        <taxon>Rotifera</taxon>
        <taxon>Eurotatoria</taxon>
        <taxon>Bdelloidea</taxon>
        <taxon>Philodinida</taxon>
        <taxon>Philodinidae</taxon>
        <taxon>Didymodactylos</taxon>
    </lineage>
</organism>
<sequence length="212" mass="24055">MLHLFLIRHGESDMNVQFESTIGGRGSLTPLTDRGRLQAEQLGKHLAREAATFTAMFTSTAKRTQETAGIALSQMKAYDKGLQIIENIEELSQGEWEGKNRQETYTDEITALIEKDNYNFAAPGGESQAQVEKRMLDFINDHILLQFDPKQSLKFGIFGHGFAFKCILRHILNSDPSMTWKIQLDNTSITEIAYSVRGWHIIRVNDISHLKI</sequence>
<dbReference type="Proteomes" id="UP000682733">
    <property type="component" value="Unassembled WGS sequence"/>
</dbReference>
<dbReference type="SUPFAM" id="SSF53254">
    <property type="entry name" value="Phosphoglycerate mutase-like"/>
    <property type="match status" value="1"/>
</dbReference>
<evidence type="ECO:0000313" key="7">
    <source>
        <dbReference type="Proteomes" id="UP000663829"/>
    </source>
</evidence>
<keyword evidence="7" id="KW-1185">Reference proteome</keyword>
<name>A0A815VAM3_9BILA</name>
<gene>
    <name evidence="3" type="ORF">GPM918_LOCUS37869</name>
    <name evidence="4" type="ORF">OVA965_LOCUS40220</name>
    <name evidence="6" type="ORF">SRO942_LOCUS38655</name>
    <name evidence="5" type="ORF">TMI583_LOCUS41624</name>
</gene>
<evidence type="ECO:0000313" key="6">
    <source>
        <dbReference type="EMBL" id="CAF4386720.1"/>
    </source>
</evidence>